<dbReference type="NCBIfam" id="NF004043">
    <property type="entry name" value="PRK05560.1"/>
    <property type="match status" value="1"/>
</dbReference>
<dbReference type="Gene3D" id="2.120.10.90">
    <property type="entry name" value="DNA gyrase/topoisomerase IV, subunit A, C-terminal"/>
    <property type="match status" value="1"/>
</dbReference>
<dbReference type="CDD" id="cd00187">
    <property type="entry name" value="TOP4c"/>
    <property type="match status" value="1"/>
</dbReference>
<comment type="similarity">
    <text evidence="2 8">Belongs to the type II topoisomerase GyrA/ParC subunit family.</text>
</comment>
<keyword evidence="10" id="KW-0175">Coiled coil</keyword>
<dbReference type="HAMAP" id="MF_01897">
    <property type="entry name" value="GyrA"/>
    <property type="match status" value="1"/>
</dbReference>
<dbReference type="SMART" id="SM00434">
    <property type="entry name" value="TOP4c"/>
    <property type="match status" value="1"/>
</dbReference>
<evidence type="ECO:0000313" key="13">
    <source>
        <dbReference type="EMBL" id="WVN21948.1"/>
    </source>
</evidence>
<evidence type="ECO:0000256" key="11">
    <source>
        <dbReference type="SAM" id="MobiDB-lite"/>
    </source>
</evidence>
<keyword evidence="6 8" id="KW-0238">DNA-binding</keyword>
<comment type="subunit">
    <text evidence="8">Heterotetramer, composed of two GyrA and two GyrB chains. In the heterotetramer, GyrA contains the active site tyrosine that forms a transient covalent intermediate with DNA, while GyrB binds cofactors and catalyzes ATP hydrolysis.</text>
</comment>
<dbReference type="Gene3D" id="1.10.268.10">
    <property type="entry name" value="Topoisomerase, domain 3"/>
    <property type="match status" value="1"/>
</dbReference>
<proteinExistence type="inferred from homology"/>
<evidence type="ECO:0000256" key="2">
    <source>
        <dbReference type="ARBA" id="ARBA00008263"/>
    </source>
</evidence>
<dbReference type="PANTHER" id="PTHR43493:SF5">
    <property type="entry name" value="DNA GYRASE SUBUNIT A, CHLOROPLASTIC_MITOCHONDRIAL"/>
    <property type="match status" value="1"/>
</dbReference>
<feature type="coiled-coil region" evidence="10">
    <location>
        <begin position="873"/>
        <end position="900"/>
    </location>
</feature>
<evidence type="ECO:0000256" key="9">
    <source>
        <dbReference type="PROSITE-ProRule" id="PRU01384"/>
    </source>
</evidence>
<dbReference type="InterPro" id="IPR002205">
    <property type="entry name" value="Topo_IIA_dom_A"/>
</dbReference>
<comment type="miscellaneous">
    <text evidence="8">Few gyrases are as efficient as E.coli at forming negative supercoils. Not all organisms have 2 type II topoisomerases; in organisms with a single type II topoisomerase this enzyme also has to decatenate newly replicated chromosomes.</text>
</comment>
<keyword evidence="5 8" id="KW-0799">Topoisomerase</keyword>
<evidence type="ECO:0000259" key="12">
    <source>
        <dbReference type="PROSITE" id="PS52040"/>
    </source>
</evidence>
<dbReference type="Pfam" id="PF00521">
    <property type="entry name" value="DNA_topoisoIV"/>
    <property type="match status" value="1"/>
</dbReference>
<dbReference type="InterPro" id="IPR006691">
    <property type="entry name" value="GyrA/parC_rep"/>
</dbReference>
<keyword evidence="7 8" id="KW-0413">Isomerase</keyword>
<dbReference type="NCBIfam" id="TIGR01063">
    <property type="entry name" value="gyrA"/>
    <property type="match status" value="1"/>
</dbReference>
<dbReference type="SUPFAM" id="SSF56719">
    <property type="entry name" value="Type II DNA topoisomerase"/>
    <property type="match status" value="1"/>
</dbReference>
<evidence type="ECO:0000256" key="3">
    <source>
        <dbReference type="ARBA" id="ARBA00022741"/>
    </source>
</evidence>
<dbReference type="Gene3D" id="3.90.199.10">
    <property type="entry name" value="Topoisomerase II, domain 5"/>
    <property type="match status" value="1"/>
</dbReference>
<dbReference type="InterPro" id="IPR013758">
    <property type="entry name" value="Topo_IIA_A/C_ab"/>
</dbReference>
<evidence type="ECO:0000313" key="14">
    <source>
        <dbReference type="Proteomes" id="UP001432074"/>
    </source>
</evidence>
<comment type="function">
    <text evidence="8">A type II topoisomerase that negatively supercoils closed circular double-stranded (ds) DNA in an ATP-dependent manner to modulate DNA topology and maintain chromosomes in an underwound state. Negative supercoiling favors strand separation, and DNA replication, transcription, recombination and repair, all of which involve strand separation. Also able to catalyze the interconversion of other topological isomers of dsDNA rings, including catenanes and knotted rings. Type II topoisomerases break and join 2 DNA strands simultaneously in an ATP-dependent manner.</text>
</comment>
<dbReference type="GO" id="GO:0003918">
    <property type="term" value="F:DNA topoisomerase type II (double strand cut, ATP-hydrolyzing) activity"/>
    <property type="evidence" value="ECO:0007669"/>
    <property type="project" value="UniProtKB-EC"/>
</dbReference>
<dbReference type="InterPro" id="IPR035516">
    <property type="entry name" value="Gyrase/topoIV_suA_C"/>
</dbReference>
<dbReference type="InterPro" id="IPR013757">
    <property type="entry name" value="Topo_IIA_A_a_sf"/>
</dbReference>
<feature type="domain" description="Topo IIA-type catalytic" evidence="12">
    <location>
        <begin position="102"/>
        <end position="567"/>
    </location>
</feature>
<gene>
    <name evidence="8 13" type="primary">gyrA</name>
    <name evidence="13" type="ORF">V2E25_03120</name>
</gene>
<evidence type="ECO:0000256" key="10">
    <source>
        <dbReference type="SAM" id="Coils"/>
    </source>
</evidence>
<feature type="region of interest" description="Disordered" evidence="11">
    <location>
        <begin position="1"/>
        <end position="22"/>
    </location>
</feature>
<dbReference type="SUPFAM" id="SSF101904">
    <property type="entry name" value="GyrA/ParC C-terminal domain-like"/>
    <property type="match status" value="1"/>
</dbReference>
<evidence type="ECO:0000256" key="4">
    <source>
        <dbReference type="ARBA" id="ARBA00022840"/>
    </source>
</evidence>
<evidence type="ECO:0000256" key="8">
    <source>
        <dbReference type="HAMAP-Rule" id="MF_01897"/>
    </source>
</evidence>
<evidence type="ECO:0000256" key="5">
    <source>
        <dbReference type="ARBA" id="ARBA00023029"/>
    </source>
</evidence>
<dbReference type="Pfam" id="PF03989">
    <property type="entry name" value="DNA_gyraseA_C"/>
    <property type="match status" value="6"/>
</dbReference>
<feature type="compositionally biased region" description="Basic and acidic residues" evidence="11">
    <location>
        <begin position="7"/>
        <end position="22"/>
    </location>
</feature>
<comment type="subcellular location">
    <subcellularLocation>
        <location evidence="8">Cytoplasm</location>
    </subcellularLocation>
</comment>
<dbReference type="PANTHER" id="PTHR43493">
    <property type="entry name" value="DNA GYRASE/TOPOISOMERASE SUBUNIT A"/>
    <property type="match status" value="1"/>
</dbReference>
<comment type="catalytic activity">
    <reaction evidence="1 8 9">
        <text>ATP-dependent breakage, passage and rejoining of double-stranded DNA.</text>
        <dbReference type="EC" id="5.6.2.2"/>
    </reaction>
</comment>
<evidence type="ECO:0000256" key="1">
    <source>
        <dbReference type="ARBA" id="ARBA00000185"/>
    </source>
</evidence>
<sequence length="915" mass="102219">MLIDDDKELKPELEDKPEDKNEQIEDFYIVNDEIQRVFDEEAKEEIVDDEDEEYIPQDKEGYTVQSQILDSEENGLKPADLATVMKNSFLEYAMSVIVARALPDARDGLKPVHRRILYGMSELGMFHNVQHKKSARIVGDVLGKYHPHGDSSVYEAMVRMAQDFSLRYPLIDGHGNFGSIDGDSAAAMRYTEARMSKIAGAMVDGIKKNTVDFIDNYDGTEKEPVVLPSRFPNLLVSGSYGIAVGMATSIPPHNLGEVIDGVCALAKNPDITIAELMQYIQGPDFPTGGIIFDKEGLIRAYETGVGRVTIRSKATIQELSNGKSKILITEIPYGKNKSSLIESISHLIKDKKIEGVSDFRDESNRDGIRIVIEIKKNYVPEVILNKLFKLTEFQTRFSFNMVALVNNEPQKLNLKSALEVYLQHQINVVTRRLQFDLEKDLARAHILEGLKICVENIDRVIAIIKQSKTDAEAQKKLSDEFNLTEIQTKAVVDMRLGRLTGLAIEKMNEELNQLHERIAEYRRILGDKNALIDLIVKELQELKEAYGDKRKSEINWEEASDINNEDLIPRKDVVITVTTNGYLKRLDLDEYKEQGRGGVGVSTAKTYQDDDIQDILVANTHTDLLIFTTDARVYRVRGYEVPIGTKQSKGVPIVNIIGSLGKDEKVVKILSVDDSDYEKEKFLITATKKGIIKKSSLSLYKLINKNGKLAFGLKEGDTLVDALVATDSEEIYIAANNSKMCRFDIADINSMGRIAAGVIGIKLSDNEKVVSVSTSSEGKYIFSLGANGFGKLSPVDTFRKTRRNSKGVLALNEDKAGELAYSAAVKGTEDIIVITDEGVSIRFSLKQVSITGRNTKGVKLINLKKRNSSIVGVAKIVNETEEESQERELTENELKEVTQDIDLDLVNQNLDQNEE</sequence>
<keyword evidence="3 8" id="KW-0547">Nucleotide-binding</keyword>
<dbReference type="RefSeq" id="WP_129694774.1">
    <property type="nucleotide sequence ID" value="NZ_CP143577.1"/>
</dbReference>
<evidence type="ECO:0000256" key="6">
    <source>
        <dbReference type="ARBA" id="ARBA00023125"/>
    </source>
</evidence>
<dbReference type="InterPro" id="IPR013760">
    <property type="entry name" value="Topo_IIA-like_dom_sf"/>
</dbReference>
<accession>A0ABZ2AJ70</accession>
<dbReference type="EC" id="5.6.2.2" evidence="8"/>
<keyword evidence="4 8" id="KW-0067">ATP-binding</keyword>
<keyword evidence="14" id="KW-1185">Reference proteome</keyword>
<dbReference type="EMBL" id="CP143577">
    <property type="protein sequence ID" value="WVN21948.1"/>
    <property type="molecule type" value="Genomic_DNA"/>
</dbReference>
<dbReference type="Proteomes" id="UP001432074">
    <property type="component" value="Chromosome"/>
</dbReference>
<organism evidence="13 14">
    <name type="scientific">Mycoplasmopsis arginini</name>
    <name type="common">Mycoplasma arginini</name>
    <dbReference type="NCBI Taxonomy" id="2094"/>
    <lineage>
        <taxon>Bacteria</taxon>
        <taxon>Bacillati</taxon>
        <taxon>Mycoplasmatota</taxon>
        <taxon>Mycoplasmoidales</taxon>
        <taxon>Metamycoplasmataceae</taxon>
        <taxon>Mycoplasmopsis</taxon>
    </lineage>
</organism>
<dbReference type="NCBIfam" id="NF004044">
    <property type="entry name" value="PRK05561.1"/>
    <property type="match status" value="1"/>
</dbReference>
<feature type="short sequence motif" description="GyrA-box" evidence="8">
    <location>
        <begin position="594"/>
        <end position="600"/>
    </location>
</feature>
<dbReference type="PROSITE" id="PS52040">
    <property type="entry name" value="TOPO_IIA"/>
    <property type="match status" value="1"/>
</dbReference>
<dbReference type="InterPro" id="IPR050220">
    <property type="entry name" value="Type_II_DNA_Topoisomerases"/>
</dbReference>
<protein>
    <recommendedName>
        <fullName evidence="8">DNA gyrase subunit A</fullName>
        <ecNumber evidence="8">5.6.2.2</ecNumber>
    </recommendedName>
</protein>
<dbReference type="Gene3D" id="3.30.1360.40">
    <property type="match status" value="1"/>
</dbReference>
<dbReference type="InterPro" id="IPR005743">
    <property type="entry name" value="GyrA"/>
</dbReference>
<keyword evidence="8" id="KW-0963">Cytoplasm</keyword>
<feature type="active site" description="O-(5'-phospho-DNA)-tyrosine intermediate" evidence="8 9">
    <location>
        <position position="190"/>
    </location>
</feature>
<evidence type="ECO:0000256" key="7">
    <source>
        <dbReference type="ARBA" id="ARBA00023235"/>
    </source>
</evidence>
<reference evidence="13" key="1">
    <citation type="submission" date="2024-01" db="EMBL/GenBank/DDBJ databases">
        <title>Complete genome sequence of Mycoplasma arginini type strain G 230.</title>
        <authorList>
            <person name="Spergser J."/>
        </authorList>
    </citation>
    <scope>NUCLEOTIDE SEQUENCE</scope>
    <source>
        <strain evidence="13">NCTC 10129</strain>
    </source>
</reference>
<name>A0ABZ2AJ70_MYCAR</name>